<dbReference type="Proteomes" id="UP000700059">
    <property type="component" value="Unassembled WGS sequence"/>
</dbReference>
<comment type="caution">
    <text evidence="1">The sequence shown here is derived from an EMBL/GenBank/DDBJ whole genome shotgun (WGS) entry which is preliminary data.</text>
</comment>
<protein>
    <submittedName>
        <fullName evidence="1">Uncharacterized protein</fullName>
    </submittedName>
</protein>
<dbReference type="Pfam" id="PF05315">
    <property type="entry name" value="ICEA"/>
    <property type="match status" value="1"/>
</dbReference>
<evidence type="ECO:0000313" key="1">
    <source>
        <dbReference type="EMBL" id="MBX7491474.1"/>
    </source>
</evidence>
<proteinExistence type="predicted"/>
<organism evidence="1 2">
    <name type="scientific">Helicobacter turcicus</name>
    <dbReference type="NCBI Taxonomy" id="2867412"/>
    <lineage>
        <taxon>Bacteria</taxon>
        <taxon>Pseudomonadati</taxon>
        <taxon>Campylobacterota</taxon>
        <taxon>Epsilonproteobacteria</taxon>
        <taxon>Campylobacterales</taxon>
        <taxon>Helicobacteraceae</taxon>
        <taxon>Helicobacter</taxon>
    </lineage>
</organism>
<evidence type="ECO:0000313" key="2">
    <source>
        <dbReference type="Proteomes" id="UP000700059"/>
    </source>
</evidence>
<dbReference type="EMBL" id="JAIGYQ010000014">
    <property type="protein sequence ID" value="MBX7491474.1"/>
    <property type="molecule type" value="Genomic_DNA"/>
</dbReference>
<dbReference type="RefSeq" id="WP_221532730.1">
    <property type="nucleotide sequence ID" value="NZ_JAIGYP010000014.1"/>
</dbReference>
<keyword evidence="2" id="KW-1185">Reference proteome</keyword>
<name>A0ABS7JPY6_9HELI</name>
<gene>
    <name evidence="1" type="ORF">K4G57_08380</name>
</gene>
<sequence length="85" mass="9586">MRKSKTEIFLELAKPNAKGISRWVSVSEFIGDYAPLGSNNGYAWARDNSNGGTTETKLNTTYIIEKEYQGVKMIKIRLNGFKPKI</sequence>
<reference evidence="1 2" key="1">
    <citation type="submission" date="2021-08" db="EMBL/GenBank/DDBJ databases">
        <title>Helicobacter spp. isolated from feces of Anatolian Ground Squirrel (Spermophilus xanthoprymnus) in Turkey.</title>
        <authorList>
            <person name="Aydin F."/>
            <person name="Abay S."/>
            <person name="Kayman T."/>
            <person name="Karakaya E."/>
            <person name="Saticioglu I.B."/>
        </authorList>
    </citation>
    <scope>NUCLEOTIDE SEQUENCE [LARGE SCALE GENOMIC DNA]</scope>
    <source>
        <strain evidence="1 2">Faydin-H70</strain>
    </source>
</reference>
<dbReference type="InterPro" id="IPR007979">
    <property type="entry name" value="NlaIII/ICEA1"/>
</dbReference>
<accession>A0ABS7JPY6</accession>